<comment type="caution">
    <text evidence="2">The sequence shown here is derived from an EMBL/GenBank/DDBJ whole genome shotgun (WGS) entry which is preliminary data.</text>
</comment>
<dbReference type="Proteomes" id="UP000034786">
    <property type="component" value="Unassembled WGS sequence"/>
</dbReference>
<reference evidence="3" key="1">
    <citation type="submission" date="2015-02" db="EMBL/GenBank/DDBJ databases">
        <authorList>
            <person name="Ju K.-S."/>
            <person name="Doroghazi J.R."/>
            <person name="Metcalf W."/>
        </authorList>
    </citation>
    <scope>NUCLEOTIDE SEQUENCE [LARGE SCALE GENOMIC DNA]</scope>
    <source>
        <strain evidence="3">NRRL B-16380</strain>
    </source>
</reference>
<keyword evidence="3" id="KW-1185">Reference proteome</keyword>
<feature type="compositionally biased region" description="Basic and acidic residues" evidence="1">
    <location>
        <begin position="1"/>
        <end position="24"/>
    </location>
</feature>
<feature type="compositionally biased region" description="Basic and acidic residues" evidence="1">
    <location>
        <begin position="157"/>
        <end position="169"/>
    </location>
</feature>
<gene>
    <name evidence="2" type="ORF">UK15_31400</name>
</gene>
<accession>A0A0M2GDT4</accession>
<organism evidence="2 3">
    <name type="scientific">Streptomyces variegatus</name>
    <dbReference type="NCBI Taxonomy" id="284040"/>
    <lineage>
        <taxon>Bacteria</taxon>
        <taxon>Bacillati</taxon>
        <taxon>Actinomycetota</taxon>
        <taxon>Actinomycetes</taxon>
        <taxon>Kitasatosporales</taxon>
        <taxon>Streptomycetaceae</taxon>
        <taxon>Streptomyces</taxon>
    </lineage>
</organism>
<feature type="region of interest" description="Disordered" evidence="1">
    <location>
        <begin position="1"/>
        <end position="209"/>
    </location>
</feature>
<dbReference type="EMBL" id="JYJH01000030">
    <property type="protein sequence ID" value="KJK35449.1"/>
    <property type="molecule type" value="Genomic_DNA"/>
</dbReference>
<evidence type="ECO:0000313" key="2">
    <source>
        <dbReference type="EMBL" id="KJK35449.1"/>
    </source>
</evidence>
<proteinExistence type="predicted"/>
<dbReference type="STRING" id="284040.UK15_31400"/>
<evidence type="ECO:0000313" key="3">
    <source>
        <dbReference type="Proteomes" id="UP000034786"/>
    </source>
</evidence>
<feature type="compositionally biased region" description="Basic and acidic residues" evidence="1">
    <location>
        <begin position="98"/>
        <end position="117"/>
    </location>
</feature>
<feature type="compositionally biased region" description="Basic and acidic residues" evidence="1">
    <location>
        <begin position="124"/>
        <end position="133"/>
    </location>
</feature>
<protein>
    <submittedName>
        <fullName evidence="2">Uncharacterized protein</fullName>
    </submittedName>
</protein>
<feature type="compositionally biased region" description="Basic and acidic residues" evidence="1">
    <location>
        <begin position="187"/>
        <end position="209"/>
    </location>
</feature>
<dbReference type="AlphaFoldDB" id="A0A0M2GDT4"/>
<name>A0A0M2GDT4_9ACTN</name>
<evidence type="ECO:0000256" key="1">
    <source>
        <dbReference type="SAM" id="MobiDB-lite"/>
    </source>
</evidence>
<sequence length="209" mass="22135">MVPHREQAQYEGGDHRESAGERVQRVVADAHGGQGGADDGRDGVQVAVPAQQRGHLVGEDVPQHTAAHGGGEPQAGGGGQAEPVLVRLDGAGDAEQAEAGRVEDVHRALDALHLRVQEEDEEGGEQRGEEVPQVREGGGRYGPDDQVAEQSATQRGDLGEDGHAEHVEVLAHGQQGAGDREDEDADQVERVLDGRAEELLEHPDIFTYG</sequence>
<feature type="compositionally biased region" description="Gly residues" evidence="1">
    <location>
        <begin position="68"/>
        <end position="80"/>
    </location>
</feature>